<dbReference type="EMBL" id="LAVV01006367">
    <property type="protein sequence ID" value="KNZ60298.1"/>
    <property type="molecule type" value="Genomic_DNA"/>
</dbReference>
<protein>
    <submittedName>
        <fullName evidence="1">Uncharacterized protein</fullName>
    </submittedName>
</protein>
<dbReference type="VEuPathDB" id="FungiDB:VP01_1577g2"/>
<keyword evidence="2" id="KW-1185">Reference proteome</keyword>
<reference evidence="1 2" key="1">
    <citation type="submission" date="2015-08" db="EMBL/GenBank/DDBJ databases">
        <title>Next Generation Sequencing and Analysis of the Genome of Puccinia sorghi L Schw, the Causal Agent of Maize Common Rust.</title>
        <authorList>
            <person name="Rochi L."/>
            <person name="Burguener G."/>
            <person name="Darino M."/>
            <person name="Turjanski A."/>
            <person name="Kreff E."/>
            <person name="Dieguez M.J."/>
            <person name="Sacco F."/>
        </authorList>
    </citation>
    <scope>NUCLEOTIDE SEQUENCE [LARGE SCALE GENOMIC DNA]</scope>
    <source>
        <strain evidence="1 2">RO10H11247</strain>
    </source>
</reference>
<gene>
    <name evidence="1" type="ORF">VP01_1577g2</name>
</gene>
<dbReference type="AlphaFoldDB" id="A0A0L6VHR6"/>
<name>A0A0L6VHR6_9BASI</name>
<evidence type="ECO:0000313" key="1">
    <source>
        <dbReference type="EMBL" id="KNZ60298.1"/>
    </source>
</evidence>
<organism evidence="1 2">
    <name type="scientific">Puccinia sorghi</name>
    <dbReference type="NCBI Taxonomy" id="27349"/>
    <lineage>
        <taxon>Eukaryota</taxon>
        <taxon>Fungi</taxon>
        <taxon>Dikarya</taxon>
        <taxon>Basidiomycota</taxon>
        <taxon>Pucciniomycotina</taxon>
        <taxon>Pucciniomycetes</taxon>
        <taxon>Pucciniales</taxon>
        <taxon>Pucciniaceae</taxon>
        <taxon>Puccinia</taxon>
    </lineage>
</organism>
<dbReference type="Proteomes" id="UP000037035">
    <property type="component" value="Unassembled WGS sequence"/>
</dbReference>
<proteinExistence type="predicted"/>
<evidence type="ECO:0000313" key="2">
    <source>
        <dbReference type="Proteomes" id="UP000037035"/>
    </source>
</evidence>
<sequence>MRKEKAQQILLSTGKLAWEIEKNSSCMKSKVGKRQKINLSKHKVKRGKKPGKPSFLVCFSRRGGPNGLAHTHKWCTIV</sequence>
<accession>A0A0L6VHR6</accession>
<comment type="caution">
    <text evidence="1">The sequence shown here is derived from an EMBL/GenBank/DDBJ whole genome shotgun (WGS) entry which is preliminary data.</text>
</comment>